<feature type="compositionally biased region" description="Polar residues" evidence="1">
    <location>
        <begin position="1447"/>
        <end position="1456"/>
    </location>
</feature>
<feature type="region of interest" description="Disordered" evidence="1">
    <location>
        <begin position="1"/>
        <end position="961"/>
    </location>
</feature>
<dbReference type="EMBL" id="GL876967">
    <property type="protein sequence ID" value="KLU83405.1"/>
    <property type="molecule type" value="Genomic_DNA"/>
</dbReference>
<feature type="compositionally biased region" description="Low complexity" evidence="1">
    <location>
        <begin position="1245"/>
        <end position="1263"/>
    </location>
</feature>
<sequence length="1656" mass="175749">MSSLFGSKRRRPPNLPLTTSTAHSDAATAALSAFSRRESSPSLSEAAAAAALKARPHTPTDVSSIVPKRRSVRRSASNSSRGTVSPRPPLERPGSAGSMRDRTFRSPSPHGRQSMEASNGATTQPAEYDAPPVPSIPRAVQAPQQQAPQRVGSLRIATTPVRVASQKLKDGGAKGTGTWFGAPSVGDLSNVRTSDAALATAPSKDLYPRPESRSSVNFSYPSRLRLGSSPPPASMAEEHEPQQTESATQSQARAKRSSMSTSQPTRKTSTRQRPASVSAASDMVYDPNSRRMVPRAELIAREQILDGVEPRQSPKKKKPSRAGSHLSKGSVSRTQPVEAVETPIAAQEYAPPSTSGYIEVQQPTADSDRPGAEFEGKERVEQPVPNRTPTSRGRNVTSPSNYLPEVVAARQTESSSPPEGRPSGYVLGKRPSIIEEQVEMEAAECERPPSPHPPTGAIEPARPRQYTYGQPVAALEPRQQQNAPQPNAQPAKATASPAELSAEAPGDASGNDVSEEKPSPLGEPQQTNTLRSQRAHSKSPVRVAHFGPVQRTLSVRHSPPPRSISPRKSALKQHSPPRSTSSEDTPESTAASPTHDEAAIARKKSVRVSFSDRETVVGADEPTCAPPHRTESPDAPSPPSSGRRTWFSNIGRSKKKDMSSLDDDEVMKPRPALPSFGSVREKKKPREEEERPLVRPADPANLVHSPESPIARPSTASPDGGNRNGLGQSSDRAIGGVLSQDFATRIPANTSRFREPLPPVVTSREGSGYISNTDSSSDSDEELLRDTPALSSQPSAATSAPDIEPESKPLNGSGSAVPSLTVVTGPAMAPTTQDEAGSRSQKPTTGIPEPSPVPMPAAAAVPAIAISGPSPGLDEGPKHEPGKIAAVPGGFPDDEDEDISSQQTSPTQTLGQFKNEARPASSREVALEPVSRALDTERTVHTPATVAATHSAVADDSDSDGTSIYSDAYEDLADMDNDGFQSIDAIVGSGVVDNASANPLSDGAPARVPDAEPVVQRPPSPVASPTPEVVARAVPFQPLDDWEAAKAFWRSLTADKRAQLEREAAEEAGIEADLEQDAKAETAKPRRKKSVEKRQAEKRAIQGSAQSNPERVYMVRPGTKADGDVVASPASPASPVLKRSMRREEPQEAAATASPVLRKSMRGNVAAEQQRPSTSYVSPDAQSQSSSKSSAAPGRPMSSHATTTQATAGAAHRAHDRSNSDASSQPQKSGAMTSFFPPVLKRRGSTSSESSFRRSTTRRASGAFGKGGSGGFAMRRTLRGAASPEPEQAEPRRRFSMRSFSPADSARRGQLVTSPPVSFNNQQRLRSSLRDGKGKEGKAKSDGGGIHMSSIFRPRSSKGKKSSRFDDSSDEEGGAGGSGFRSRFEDSSDDEVITPAAPIPALSTKTMRSGASASRPQTVQEEAESPDLPDSDDDEKPAAPVRRTVSRAVSSGSGRPSRQDLGMAQQNSRSGRGAALGTSLMKGGANGGRPAVDSAPASPKARRGSFMSTVLRRKKTGSNEPGKIQRGEVMDSAARRDTTLERSPQELSALRAQRRTVSMPMVPTIQRNHGGGVDEDWPLATPVDEDDEERTVSSSRPSFAKRRSLSQGNAISAMANDDALVLVPDNMDEVALATGAGRQKKKKRFPALRRMFRLDD</sequence>
<dbReference type="EMBL" id="ADBL01000615">
    <property type="status" value="NOT_ANNOTATED_CDS"/>
    <property type="molecule type" value="Genomic_DNA"/>
</dbReference>
<feature type="compositionally biased region" description="Polar residues" evidence="1">
    <location>
        <begin position="1220"/>
        <end position="1232"/>
    </location>
</feature>
<accession>A0A0C4DRF8</accession>
<feature type="compositionally biased region" description="Polar residues" evidence="1">
    <location>
        <begin position="576"/>
        <end position="592"/>
    </location>
</feature>
<feature type="compositionally biased region" description="Polar residues" evidence="1">
    <location>
        <begin position="385"/>
        <end position="401"/>
    </location>
</feature>
<dbReference type="VEuPathDB" id="FungiDB:MAPG_02465"/>
<evidence type="ECO:0000313" key="2">
    <source>
        <dbReference type="EMBL" id="KLU83405.1"/>
    </source>
</evidence>
<feature type="compositionally biased region" description="Acidic residues" evidence="1">
    <location>
        <begin position="1066"/>
        <end position="1075"/>
    </location>
</feature>
<feature type="compositionally biased region" description="Acidic residues" evidence="1">
    <location>
        <begin position="1421"/>
        <end position="1435"/>
    </location>
</feature>
<feature type="compositionally biased region" description="Polar residues" evidence="1">
    <location>
        <begin position="900"/>
        <end position="912"/>
    </location>
</feature>
<proteinExistence type="predicted"/>
<dbReference type="eggNOG" id="ENOG502QRPA">
    <property type="taxonomic scope" value="Eukaryota"/>
</dbReference>
<dbReference type="OMA" id="DETMTPR"/>
<feature type="region of interest" description="Disordered" evidence="1">
    <location>
        <begin position="997"/>
        <end position="1027"/>
    </location>
</feature>
<feature type="compositionally biased region" description="Acidic residues" evidence="1">
    <location>
        <begin position="1573"/>
        <end position="1589"/>
    </location>
</feature>
<feature type="compositionally biased region" description="Low complexity" evidence="1">
    <location>
        <begin position="413"/>
        <end position="424"/>
    </location>
</feature>
<dbReference type="OrthoDB" id="5423926at2759"/>
<feature type="compositionally biased region" description="Low complexity" evidence="1">
    <location>
        <begin position="479"/>
        <end position="491"/>
    </location>
</feature>
<protein>
    <submittedName>
        <fullName evidence="2 3">Uncharacterized protein</fullName>
    </submittedName>
</protein>
<feature type="compositionally biased region" description="Polar residues" evidence="1">
    <location>
        <begin position="1403"/>
        <end position="1420"/>
    </location>
</feature>
<organism evidence="3 4">
    <name type="scientific">Magnaporthiopsis poae (strain ATCC 64411 / 73-15)</name>
    <name type="common">Kentucky bluegrass fungus</name>
    <name type="synonym">Magnaporthe poae</name>
    <dbReference type="NCBI Taxonomy" id="644358"/>
    <lineage>
        <taxon>Eukaryota</taxon>
        <taxon>Fungi</taxon>
        <taxon>Dikarya</taxon>
        <taxon>Ascomycota</taxon>
        <taxon>Pezizomycotina</taxon>
        <taxon>Sordariomycetes</taxon>
        <taxon>Sordariomycetidae</taxon>
        <taxon>Magnaporthales</taxon>
        <taxon>Magnaporthaceae</taxon>
        <taxon>Magnaporthiopsis</taxon>
    </lineage>
</organism>
<evidence type="ECO:0000313" key="4">
    <source>
        <dbReference type="Proteomes" id="UP000011715"/>
    </source>
</evidence>
<evidence type="ECO:0000256" key="1">
    <source>
        <dbReference type="SAM" id="MobiDB-lite"/>
    </source>
</evidence>
<feature type="compositionally biased region" description="Polar residues" evidence="1">
    <location>
        <begin position="640"/>
        <end position="651"/>
    </location>
</feature>
<feature type="compositionally biased region" description="Basic and acidic residues" evidence="1">
    <location>
        <begin position="1523"/>
        <end position="1544"/>
    </location>
</feature>
<feature type="compositionally biased region" description="Polar residues" evidence="1">
    <location>
        <begin position="243"/>
        <end position="279"/>
    </location>
</feature>
<keyword evidence="4" id="KW-1185">Reference proteome</keyword>
<feature type="compositionally biased region" description="Basic and acidic residues" evidence="1">
    <location>
        <begin position="684"/>
        <end position="693"/>
    </location>
</feature>
<name>A0A0C4DRF8_MAGP6</name>
<feature type="compositionally biased region" description="Polar residues" evidence="1">
    <location>
        <begin position="830"/>
        <end position="844"/>
    </location>
</feature>
<dbReference type="EnsemblFungi" id="MAPG_02465T0">
    <property type="protein sequence ID" value="MAPG_02465T0"/>
    <property type="gene ID" value="MAPG_02465"/>
</dbReference>
<feature type="compositionally biased region" description="Low complexity" evidence="1">
    <location>
        <begin position="18"/>
        <end position="53"/>
    </location>
</feature>
<feature type="compositionally biased region" description="Basic and acidic residues" evidence="1">
    <location>
        <begin position="366"/>
        <end position="381"/>
    </location>
</feature>
<feature type="compositionally biased region" description="Low complexity" evidence="1">
    <location>
        <begin position="137"/>
        <end position="151"/>
    </location>
</feature>
<feature type="compositionally biased region" description="Polar residues" evidence="1">
    <location>
        <begin position="115"/>
        <end position="125"/>
    </location>
</feature>
<evidence type="ECO:0000313" key="3">
    <source>
        <dbReference type="EnsemblFungi" id="MAPG_02465T0"/>
    </source>
</evidence>
<gene>
    <name evidence="2" type="ORF">MAPG_02465</name>
</gene>
<feature type="region of interest" description="Disordered" evidence="1">
    <location>
        <begin position="1059"/>
        <end position="1608"/>
    </location>
</feature>
<dbReference type="STRING" id="644358.A0A0C4DRF8"/>
<feature type="compositionally biased region" description="Polar residues" evidence="1">
    <location>
        <begin position="810"/>
        <end position="822"/>
    </location>
</feature>
<feature type="compositionally biased region" description="Polar residues" evidence="1">
    <location>
        <begin position="789"/>
        <end position="798"/>
    </location>
</feature>
<reference evidence="4" key="1">
    <citation type="submission" date="2010-05" db="EMBL/GenBank/DDBJ databases">
        <title>The genome sequence of Magnaporthe poae strain ATCC 64411.</title>
        <authorList>
            <person name="Ma L.-J."/>
            <person name="Dead R."/>
            <person name="Young S."/>
            <person name="Zeng Q."/>
            <person name="Koehrsen M."/>
            <person name="Alvarado L."/>
            <person name="Berlin A."/>
            <person name="Chapman S.B."/>
            <person name="Chen Z."/>
            <person name="Freedman E."/>
            <person name="Gellesch M."/>
            <person name="Goldberg J."/>
            <person name="Griggs A."/>
            <person name="Gujja S."/>
            <person name="Heilman E.R."/>
            <person name="Heiman D."/>
            <person name="Hepburn T."/>
            <person name="Howarth C."/>
            <person name="Jen D."/>
            <person name="Larson L."/>
            <person name="Mehta T."/>
            <person name="Neiman D."/>
            <person name="Pearson M."/>
            <person name="Roberts A."/>
            <person name="Saif S."/>
            <person name="Shea T."/>
            <person name="Shenoy N."/>
            <person name="Sisk P."/>
            <person name="Stolte C."/>
            <person name="Sykes S."/>
            <person name="Walk T."/>
            <person name="White J."/>
            <person name="Yandava C."/>
            <person name="Haas B."/>
            <person name="Nusbaum C."/>
            <person name="Birren B."/>
        </authorList>
    </citation>
    <scope>NUCLEOTIDE SEQUENCE [LARGE SCALE GENOMIC DNA]</scope>
    <source>
        <strain evidence="4">ATCC 64411 / 73-15</strain>
    </source>
</reference>
<feature type="compositionally biased region" description="Polar residues" evidence="1">
    <location>
        <begin position="1311"/>
        <end position="1326"/>
    </location>
</feature>
<reference evidence="2" key="2">
    <citation type="submission" date="2010-05" db="EMBL/GenBank/DDBJ databases">
        <title>The Genome Sequence of Magnaporthe poae strain ATCC 64411.</title>
        <authorList>
            <consortium name="The Broad Institute Genome Sequencing Platform"/>
            <consortium name="Broad Institute Genome Sequencing Center for Infectious Disease"/>
            <person name="Ma L.-J."/>
            <person name="Dead R."/>
            <person name="Young S."/>
            <person name="Zeng Q."/>
            <person name="Koehrsen M."/>
            <person name="Alvarado L."/>
            <person name="Berlin A."/>
            <person name="Chapman S.B."/>
            <person name="Chen Z."/>
            <person name="Freedman E."/>
            <person name="Gellesch M."/>
            <person name="Goldberg J."/>
            <person name="Griggs A."/>
            <person name="Gujja S."/>
            <person name="Heilman E.R."/>
            <person name="Heiman D."/>
            <person name="Hepburn T."/>
            <person name="Howarth C."/>
            <person name="Jen D."/>
            <person name="Larson L."/>
            <person name="Mehta T."/>
            <person name="Neiman D."/>
            <person name="Pearson M."/>
            <person name="Roberts A."/>
            <person name="Saif S."/>
            <person name="Shea T."/>
            <person name="Shenoy N."/>
            <person name="Sisk P."/>
            <person name="Stolte C."/>
            <person name="Sykes S."/>
            <person name="Walk T."/>
            <person name="White J."/>
            <person name="Yandava C."/>
            <person name="Haas B."/>
            <person name="Nusbaum C."/>
            <person name="Birren B."/>
        </authorList>
    </citation>
    <scope>NUCLEOTIDE SEQUENCE</scope>
    <source>
        <strain evidence="2">ATCC 64411</strain>
    </source>
</reference>
<feature type="compositionally biased region" description="Low complexity" evidence="1">
    <location>
        <begin position="1181"/>
        <end position="1192"/>
    </location>
</feature>
<reference evidence="3" key="4">
    <citation type="journal article" date="2015" name="G3 (Bethesda)">
        <title>Genome sequences of three phytopathogenic species of the Magnaporthaceae family of fungi.</title>
        <authorList>
            <person name="Okagaki L.H."/>
            <person name="Nunes C.C."/>
            <person name="Sailsbery J."/>
            <person name="Clay B."/>
            <person name="Brown D."/>
            <person name="John T."/>
            <person name="Oh Y."/>
            <person name="Young N."/>
            <person name="Fitzgerald M."/>
            <person name="Haas B.J."/>
            <person name="Zeng Q."/>
            <person name="Young S."/>
            <person name="Adiconis X."/>
            <person name="Fan L."/>
            <person name="Levin J.Z."/>
            <person name="Mitchell T.K."/>
            <person name="Okubara P.A."/>
            <person name="Farman M.L."/>
            <person name="Kohn L.M."/>
            <person name="Birren B."/>
            <person name="Ma L.-J."/>
            <person name="Dean R.A."/>
        </authorList>
    </citation>
    <scope>NUCLEOTIDE SEQUENCE</scope>
    <source>
        <strain evidence="3">ATCC 64411 / 73-15</strain>
    </source>
</reference>
<reference evidence="3" key="5">
    <citation type="submission" date="2015-06" db="UniProtKB">
        <authorList>
            <consortium name="EnsemblFungi"/>
        </authorList>
    </citation>
    <scope>IDENTIFICATION</scope>
    <source>
        <strain evidence="3">ATCC 64411</strain>
    </source>
</reference>
<feature type="compositionally biased region" description="Low complexity" evidence="1">
    <location>
        <begin position="856"/>
        <end position="871"/>
    </location>
</feature>
<feature type="compositionally biased region" description="Low complexity" evidence="1">
    <location>
        <begin position="1125"/>
        <end position="1136"/>
    </location>
</feature>
<feature type="compositionally biased region" description="Polar residues" evidence="1">
    <location>
        <begin position="352"/>
        <end position="365"/>
    </location>
</feature>
<feature type="compositionally biased region" description="Low complexity" evidence="1">
    <location>
        <begin position="941"/>
        <end position="954"/>
    </location>
</feature>
<feature type="compositionally biased region" description="Low complexity" evidence="1">
    <location>
        <begin position="1200"/>
        <end position="1211"/>
    </location>
</feature>
<feature type="compositionally biased region" description="Low complexity" evidence="1">
    <location>
        <begin position="219"/>
        <end position="228"/>
    </location>
</feature>
<reference evidence="2" key="3">
    <citation type="submission" date="2011-03" db="EMBL/GenBank/DDBJ databases">
        <title>Annotation of Magnaporthe poae ATCC 64411.</title>
        <authorList>
            <person name="Ma L.-J."/>
            <person name="Dead R."/>
            <person name="Young S.K."/>
            <person name="Zeng Q."/>
            <person name="Gargeya S."/>
            <person name="Fitzgerald M."/>
            <person name="Haas B."/>
            <person name="Abouelleil A."/>
            <person name="Alvarado L."/>
            <person name="Arachchi H.M."/>
            <person name="Berlin A."/>
            <person name="Brown A."/>
            <person name="Chapman S.B."/>
            <person name="Chen Z."/>
            <person name="Dunbar C."/>
            <person name="Freedman E."/>
            <person name="Gearin G."/>
            <person name="Gellesch M."/>
            <person name="Goldberg J."/>
            <person name="Griggs A."/>
            <person name="Gujja S."/>
            <person name="Heiman D."/>
            <person name="Howarth C."/>
            <person name="Larson L."/>
            <person name="Lui A."/>
            <person name="MacDonald P.J.P."/>
            <person name="Mehta T."/>
            <person name="Montmayeur A."/>
            <person name="Murphy C."/>
            <person name="Neiman D."/>
            <person name="Pearson M."/>
            <person name="Priest M."/>
            <person name="Roberts A."/>
            <person name="Saif S."/>
            <person name="Shea T."/>
            <person name="Shenoy N."/>
            <person name="Sisk P."/>
            <person name="Stolte C."/>
            <person name="Sykes S."/>
            <person name="Yandava C."/>
            <person name="Wortman J."/>
            <person name="Nusbaum C."/>
            <person name="Birren B."/>
        </authorList>
    </citation>
    <scope>NUCLEOTIDE SEQUENCE</scope>
    <source>
        <strain evidence="2">ATCC 64411</strain>
    </source>
</reference>
<feature type="compositionally biased region" description="Basic and acidic residues" evidence="1">
    <location>
        <begin position="1328"/>
        <end position="1341"/>
    </location>
</feature>
<dbReference type="Proteomes" id="UP000011715">
    <property type="component" value="Unassembled WGS sequence"/>
</dbReference>